<keyword evidence="1" id="KW-1133">Transmembrane helix</keyword>
<gene>
    <name evidence="3" type="ORF">UX80_C0012G0008</name>
</gene>
<evidence type="ECO:0000313" key="3">
    <source>
        <dbReference type="EMBL" id="KKU57601.1"/>
    </source>
</evidence>
<feature type="transmembrane region" description="Helical" evidence="1">
    <location>
        <begin position="19"/>
        <end position="36"/>
    </location>
</feature>
<dbReference type="Proteomes" id="UP000034307">
    <property type="component" value="Unassembled WGS sequence"/>
</dbReference>
<dbReference type="EMBL" id="LCNO01000012">
    <property type="protein sequence ID" value="KKU57601.1"/>
    <property type="molecule type" value="Genomic_DNA"/>
</dbReference>
<dbReference type="Pfam" id="PF13354">
    <property type="entry name" value="Beta-lactamase2"/>
    <property type="match status" value="1"/>
</dbReference>
<dbReference type="GO" id="GO:0008800">
    <property type="term" value="F:beta-lactamase activity"/>
    <property type="evidence" value="ECO:0007669"/>
    <property type="project" value="InterPro"/>
</dbReference>
<proteinExistence type="predicted"/>
<dbReference type="STRING" id="1618358.UX80_C0012G0008"/>
<name>A0A0G1RKG9_9BACT</name>
<accession>A0A0G1RKG9</accession>
<comment type="caution">
    <text evidence="3">The sequence shown here is derived from an EMBL/GenBank/DDBJ whole genome shotgun (WGS) entry which is preliminary data.</text>
</comment>
<dbReference type="InterPro" id="IPR045155">
    <property type="entry name" value="Beta-lactam_cat"/>
</dbReference>
<keyword evidence="1" id="KW-0812">Transmembrane</keyword>
<dbReference type="PANTHER" id="PTHR35333:SF3">
    <property type="entry name" value="BETA-LACTAMASE-TYPE TRANSPEPTIDASE FOLD CONTAINING PROTEIN"/>
    <property type="match status" value="1"/>
</dbReference>
<dbReference type="PANTHER" id="PTHR35333">
    <property type="entry name" value="BETA-LACTAMASE"/>
    <property type="match status" value="1"/>
</dbReference>
<dbReference type="InterPro" id="IPR000871">
    <property type="entry name" value="Beta-lactam_class-A"/>
</dbReference>
<protein>
    <recommendedName>
        <fullName evidence="2">Beta-lactamase class A catalytic domain-containing protein</fullName>
    </recommendedName>
</protein>
<organism evidence="3 4">
    <name type="scientific">Candidatus Amesbacteria bacterium GW2011_GWA2_47_11b</name>
    <dbReference type="NCBI Taxonomy" id="1618358"/>
    <lineage>
        <taxon>Bacteria</taxon>
        <taxon>Candidatus Amesiibacteriota</taxon>
    </lineage>
</organism>
<dbReference type="InterPro" id="IPR012338">
    <property type="entry name" value="Beta-lactam/transpept-like"/>
</dbReference>
<dbReference type="GO" id="GO:0046677">
    <property type="term" value="P:response to antibiotic"/>
    <property type="evidence" value="ECO:0007669"/>
    <property type="project" value="InterPro"/>
</dbReference>
<evidence type="ECO:0000259" key="2">
    <source>
        <dbReference type="Pfam" id="PF13354"/>
    </source>
</evidence>
<dbReference type="Gene3D" id="3.40.710.10">
    <property type="entry name" value="DD-peptidase/beta-lactamase superfamily"/>
    <property type="match status" value="1"/>
</dbReference>
<evidence type="ECO:0000313" key="4">
    <source>
        <dbReference type="Proteomes" id="UP000034307"/>
    </source>
</evidence>
<evidence type="ECO:0000256" key="1">
    <source>
        <dbReference type="SAM" id="Phobius"/>
    </source>
</evidence>
<sequence>MTDLVRQVNLKRMPVNRKLIAWVFVVTGIISGWLWWREQKPKLELEPLKISYQIEKKEVAGDRDVSRETSRLVTQIRGKLNSVQGTWAVAVYRLDEKKGYGVGEERVLPAASIMKVPIMLAAVKNLNVDDIYMLRDADKQSGSGPIEFMDSGTKLSVKDLITYMAKNSDNTAPVVLTRMVGKNEVIEEIKRLSMKDTDFEENTTTARDVVAMWKKIYEEKNELVLDVLQDSIYEDRIPLGLPDGIKLVHKVGSGDGVWSDAGVVMAEKPFVLVIMNEGVEIDEAKKLVPELTKLIWDFEVGRSAKLQ</sequence>
<keyword evidence="1" id="KW-0472">Membrane</keyword>
<dbReference type="GO" id="GO:0030655">
    <property type="term" value="P:beta-lactam antibiotic catabolic process"/>
    <property type="evidence" value="ECO:0007669"/>
    <property type="project" value="InterPro"/>
</dbReference>
<reference evidence="3 4" key="1">
    <citation type="journal article" date="2015" name="Nature">
        <title>rRNA introns, odd ribosomes, and small enigmatic genomes across a large radiation of phyla.</title>
        <authorList>
            <person name="Brown C.T."/>
            <person name="Hug L.A."/>
            <person name="Thomas B.C."/>
            <person name="Sharon I."/>
            <person name="Castelle C.J."/>
            <person name="Singh A."/>
            <person name="Wilkins M.J."/>
            <person name="Williams K.H."/>
            <person name="Banfield J.F."/>
        </authorList>
    </citation>
    <scope>NUCLEOTIDE SEQUENCE [LARGE SCALE GENOMIC DNA]</scope>
</reference>
<dbReference type="SUPFAM" id="SSF56601">
    <property type="entry name" value="beta-lactamase/transpeptidase-like"/>
    <property type="match status" value="1"/>
</dbReference>
<dbReference type="AlphaFoldDB" id="A0A0G1RKG9"/>
<feature type="domain" description="Beta-lactamase class A catalytic" evidence="2">
    <location>
        <begin position="89"/>
        <end position="275"/>
    </location>
</feature>